<evidence type="ECO:0000313" key="10">
    <source>
        <dbReference type="EMBL" id="MBM7556635.1"/>
    </source>
</evidence>
<feature type="transmembrane region" description="Helical" evidence="8">
    <location>
        <begin position="150"/>
        <end position="174"/>
    </location>
</feature>
<dbReference type="RefSeq" id="WP_204701412.1">
    <property type="nucleotide sequence ID" value="NZ_JAFBDQ010000006.1"/>
</dbReference>
<organism evidence="10 11">
    <name type="scientific">Halanaerobacter jeridensis</name>
    <dbReference type="NCBI Taxonomy" id="706427"/>
    <lineage>
        <taxon>Bacteria</taxon>
        <taxon>Bacillati</taxon>
        <taxon>Bacillota</taxon>
        <taxon>Clostridia</taxon>
        <taxon>Halanaerobiales</taxon>
        <taxon>Halobacteroidaceae</taxon>
        <taxon>Halanaerobacter</taxon>
    </lineage>
</organism>
<evidence type="ECO:0000256" key="5">
    <source>
        <dbReference type="ARBA" id="ARBA00022989"/>
    </source>
</evidence>
<dbReference type="PROSITE" id="PS50263">
    <property type="entry name" value="CN_HYDROLASE"/>
    <property type="match status" value="1"/>
</dbReference>
<feature type="transmembrane region" description="Helical" evidence="8">
    <location>
        <begin position="460"/>
        <end position="485"/>
    </location>
</feature>
<comment type="subcellular location">
    <subcellularLocation>
        <location evidence="1 8">Cell membrane</location>
        <topology evidence="1 8">Multi-pass membrane protein</topology>
    </subcellularLocation>
</comment>
<dbReference type="NCBIfam" id="TIGR00546">
    <property type="entry name" value="lnt"/>
    <property type="match status" value="1"/>
</dbReference>
<dbReference type="Gene3D" id="3.60.110.10">
    <property type="entry name" value="Carbon-nitrogen hydrolase"/>
    <property type="match status" value="1"/>
</dbReference>
<keyword evidence="5 8" id="KW-1133">Transmembrane helix</keyword>
<keyword evidence="3 8" id="KW-0808">Transferase</keyword>
<feature type="transmembrane region" description="Helical" evidence="8">
    <location>
        <begin position="110"/>
        <end position="130"/>
    </location>
</feature>
<keyword evidence="6 8" id="KW-0472">Membrane</keyword>
<feature type="transmembrane region" description="Helical" evidence="8">
    <location>
        <begin position="77"/>
        <end position="103"/>
    </location>
</feature>
<dbReference type="EMBL" id="JAFBDQ010000006">
    <property type="protein sequence ID" value="MBM7556635.1"/>
    <property type="molecule type" value="Genomic_DNA"/>
</dbReference>
<keyword evidence="7 8" id="KW-0012">Acyltransferase</keyword>
<dbReference type="AlphaFoldDB" id="A0A938XWM3"/>
<evidence type="ECO:0000256" key="8">
    <source>
        <dbReference type="HAMAP-Rule" id="MF_01148"/>
    </source>
</evidence>
<comment type="caution">
    <text evidence="10">The sequence shown here is derived from an EMBL/GenBank/DDBJ whole genome shotgun (WGS) entry which is preliminary data.</text>
</comment>
<dbReference type="Proteomes" id="UP000774000">
    <property type="component" value="Unassembled WGS sequence"/>
</dbReference>
<dbReference type="PANTHER" id="PTHR38686:SF1">
    <property type="entry name" value="APOLIPOPROTEIN N-ACYLTRANSFERASE"/>
    <property type="match status" value="1"/>
</dbReference>
<gene>
    <name evidence="8" type="primary">lnt</name>
    <name evidence="10" type="ORF">JOC47_001486</name>
</gene>
<evidence type="ECO:0000256" key="4">
    <source>
        <dbReference type="ARBA" id="ARBA00022692"/>
    </source>
</evidence>
<accession>A0A938XWM3</accession>
<sequence length="492" mass="55962">MSYYLIILSGLMLGLPFVIPQFALLAWIGLIPMLKGLENRSWQQSLKLGWLFGITFLTISSNWLMEPIIKFSGYPLIVSALIFFICAAILALYFALFAVILNFLQKQFNVALLILVPIVWTGVEFLRSIYSFQFLFAFLGYTQSFIPEMIQFAQVGGVYLVTFIIVLVNTIFYVAWQTDKQKTSMIYGLIAILIIGGVFAYGRWELNQISSTKTNFRVGIVQPNIPQHKKLDSDYYSQLEKKLVRLSETEIQKNKPDLLVWPETAILRSYNLDRKFPYLKDYRTPLYVGGFVRQGNGPLNSALLVNDQGEIVNRYSKNILVPWGEYVPFPNIVPDFIETNLNHITPGKEKTEFNLKNVSWIGAICSEILNPDYIRDAYNQNDFIINISNEAWFGDSSAPRQVLQAAIFRAVEHQVPVVKIGNTGISGLISPQGKILKKTELLTTETLTVKVELPKREETIYYLIGDIIGRGSLIAIILLLLIAAYQRYNSKE</sequence>
<dbReference type="Pfam" id="PF00795">
    <property type="entry name" value="CN_hydrolase"/>
    <property type="match status" value="1"/>
</dbReference>
<reference evidence="10" key="1">
    <citation type="submission" date="2021-01" db="EMBL/GenBank/DDBJ databases">
        <title>Genomic Encyclopedia of Type Strains, Phase IV (KMG-IV): sequencing the most valuable type-strain genomes for metagenomic binning, comparative biology and taxonomic classification.</title>
        <authorList>
            <person name="Goeker M."/>
        </authorList>
    </citation>
    <scope>NUCLEOTIDE SEQUENCE</scope>
    <source>
        <strain evidence="10">DSM 23230</strain>
    </source>
</reference>
<comment type="similarity">
    <text evidence="8">Belongs to the CN hydrolase family. Apolipoprotein N-acyltransferase subfamily.</text>
</comment>
<dbReference type="InterPro" id="IPR036526">
    <property type="entry name" value="C-N_Hydrolase_sf"/>
</dbReference>
<name>A0A938XWM3_9FIRM</name>
<dbReference type="EC" id="2.3.1.269" evidence="8"/>
<proteinExistence type="inferred from homology"/>
<evidence type="ECO:0000256" key="6">
    <source>
        <dbReference type="ARBA" id="ARBA00023136"/>
    </source>
</evidence>
<comment type="pathway">
    <text evidence="8">Protein modification; lipoprotein biosynthesis (N-acyl transfer).</text>
</comment>
<feature type="transmembrane region" description="Helical" evidence="8">
    <location>
        <begin position="6"/>
        <end position="28"/>
    </location>
</feature>
<evidence type="ECO:0000256" key="2">
    <source>
        <dbReference type="ARBA" id="ARBA00022475"/>
    </source>
</evidence>
<dbReference type="CDD" id="cd07571">
    <property type="entry name" value="ALP_N-acyl_transferase"/>
    <property type="match status" value="1"/>
</dbReference>
<evidence type="ECO:0000313" key="11">
    <source>
        <dbReference type="Proteomes" id="UP000774000"/>
    </source>
</evidence>
<feature type="transmembrane region" description="Helical" evidence="8">
    <location>
        <begin position="186"/>
        <end position="204"/>
    </location>
</feature>
<dbReference type="GO" id="GO:0042158">
    <property type="term" value="P:lipoprotein biosynthetic process"/>
    <property type="evidence" value="ECO:0007669"/>
    <property type="project" value="UniProtKB-UniRule"/>
</dbReference>
<feature type="domain" description="CN hydrolase" evidence="9">
    <location>
        <begin position="221"/>
        <end position="455"/>
    </location>
</feature>
<dbReference type="HAMAP" id="MF_01148">
    <property type="entry name" value="Lnt"/>
    <property type="match status" value="1"/>
</dbReference>
<comment type="function">
    <text evidence="8">Catalyzes the phospholipid dependent N-acylation of the N-terminal cysteine of apolipoprotein, the last step in lipoprotein maturation.</text>
</comment>
<protein>
    <recommendedName>
        <fullName evidence="8">Apolipoprotein N-acyltransferase</fullName>
        <shortName evidence="8">ALP N-acyltransferase</shortName>
        <ecNumber evidence="8">2.3.1.269</ecNumber>
    </recommendedName>
</protein>
<comment type="catalytic activity">
    <reaction evidence="8">
        <text>N-terminal S-1,2-diacyl-sn-glyceryl-L-cysteinyl-[lipoprotein] + a glycerophospholipid = N-acyl-S-1,2-diacyl-sn-glyceryl-L-cysteinyl-[lipoprotein] + a 2-acyl-sn-glycero-3-phospholipid + H(+)</text>
        <dbReference type="Rhea" id="RHEA:48228"/>
        <dbReference type="Rhea" id="RHEA-COMP:14681"/>
        <dbReference type="Rhea" id="RHEA-COMP:14684"/>
        <dbReference type="ChEBI" id="CHEBI:15378"/>
        <dbReference type="ChEBI" id="CHEBI:136912"/>
        <dbReference type="ChEBI" id="CHEBI:140656"/>
        <dbReference type="ChEBI" id="CHEBI:140657"/>
        <dbReference type="ChEBI" id="CHEBI:140660"/>
        <dbReference type="EC" id="2.3.1.269"/>
    </reaction>
</comment>
<dbReference type="InterPro" id="IPR004563">
    <property type="entry name" value="Apolipo_AcylTrfase"/>
</dbReference>
<dbReference type="InterPro" id="IPR045378">
    <property type="entry name" value="LNT_N"/>
</dbReference>
<evidence type="ECO:0000256" key="1">
    <source>
        <dbReference type="ARBA" id="ARBA00004651"/>
    </source>
</evidence>
<dbReference type="GO" id="GO:0016410">
    <property type="term" value="F:N-acyltransferase activity"/>
    <property type="evidence" value="ECO:0007669"/>
    <property type="project" value="UniProtKB-UniRule"/>
</dbReference>
<keyword evidence="4 8" id="KW-0812">Transmembrane</keyword>
<keyword evidence="2 8" id="KW-1003">Cell membrane</keyword>
<dbReference type="InterPro" id="IPR003010">
    <property type="entry name" value="C-N_Hydrolase"/>
</dbReference>
<dbReference type="PANTHER" id="PTHR38686">
    <property type="entry name" value="APOLIPOPROTEIN N-ACYLTRANSFERASE"/>
    <property type="match status" value="1"/>
</dbReference>
<evidence type="ECO:0000259" key="9">
    <source>
        <dbReference type="PROSITE" id="PS50263"/>
    </source>
</evidence>
<evidence type="ECO:0000256" key="3">
    <source>
        <dbReference type="ARBA" id="ARBA00022679"/>
    </source>
</evidence>
<dbReference type="SUPFAM" id="SSF56317">
    <property type="entry name" value="Carbon-nitrogen hydrolase"/>
    <property type="match status" value="1"/>
</dbReference>
<feature type="transmembrane region" description="Helical" evidence="8">
    <location>
        <begin position="48"/>
        <end position="65"/>
    </location>
</feature>
<keyword evidence="11" id="KW-1185">Reference proteome</keyword>
<evidence type="ECO:0000256" key="7">
    <source>
        <dbReference type="ARBA" id="ARBA00023315"/>
    </source>
</evidence>
<dbReference type="Pfam" id="PF20154">
    <property type="entry name" value="LNT_N"/>
    <property type="match status" value="1"/>
</dbReference>
<dbReference type="GO" id="GO:0005886">
    <property type="term" value="C:plasma membrane"/>
    <property type="evidence" value="ECO:0007669"/>
    <property type="project" value="UniProtKB-SubCell"/>
</dbReference>